<dbReference type="InterPro" id="IPR032675">
    <property type="entry name" value="LRR_dom_sf"/>
</dbReference>
<sequence>MVPSLHIQCSEPIMKQYESLNEFMALRRTQKVTSFHLKCNSDHDCSPRYLGQWVYEIVARKVEQVNISLRHINVFDEVALFTCTTIVNLKLNGPFSIHIPPSVHLPNLKTLHLNTRKCSFKIASNLISGSPALELFLFNDHFNDYKIMRNSRVIQFSKLNALYHLVIQSEPPHDFISDYCQGRELNIVKAKVYMTVYRAHAERIVAKILKSLRNVELLSFSYFRNEMDLSNFDFPLFKNLVELRIFLKDAVSLIMGIILVKCPNLQVVEVNIVDDCKSCRYYANGGGRKHDLITVPICRKTTTVRKRLRTSRDLVIV</sequence>
<dbReference type="SUPFAM" id="SSF52047">
    <property type="entry name" value="RNI-like"/>
    <property type="match status" value="1"/>
</dbReference>
<reference evidence="1" key="1">
    <citation type="journal article" date="2012" name="Nat. Biotechnol.">
        <title>Draft genome sequence of pigeonpea (Cajanus cajan), an orphan legume crop of resource-poor farmers.</title>
        <authorList>
            <person name="Varshney R.K."/>
            <person name="Chen W."/>
            <person name="Li Y."/>
            <person name="Bharti A.K."/>
            <person name="Saxena R.K."/>
            <person name="Schlueter J.A."/>
            <person name="Donoghue M.T."/>
            <person name="Azam S."/>
            <person name="Fan G."/>
            <person name="Whaley A.M."/>
            <person name="Farmer A.D."/>
            <person name="Sheridan J."/>
            <person name="Iwata A."/>
            <person name="Tuteja R."/>
            <person name="Penmetsa R.V."/>
            <person name="Wu W."/>
            <person name="Upadhyaya H.D."/>
            <person name="Yang S.P."/>
            <person name="Shah T."/>
            <person name="Saxena K.B."/>
            <person name="Michael T."/>
            <person name="McCombie W.R."/>
            <person name="Yang B."/>
            <person name="Zhang G."/>
            <person name="Yang H."/>
            <person name="Wang J."/>
            <person name="Spillane C."/>
            <person name="Cook D.R."/>
            <person name="May G.D."/>
            <person name="Xu X."/>
            <person name="Jackson S.A."/>
        </authorList>
    </citation>
    <scope>NUCLEOTIDE SEQUENCE [LARGE SCALE GENOMIC DNA]</scope>
</reference>
<dbReference type="EMBL" id="KQ483481">
    <property type="protein sequence ID" value="KYP49237.1"/>
    <property type="molecule type" value="Genomic_DNA"/>
</dbReference>
<dbReference type="InterPro" id="IPR050232">
    <property type="entry name" value="FBL13/AtMIF1-like"/>
</dbReference>
<evidence type="ECO:0000313" key="2">
    <source>
        <dbReference type="Proteomes" id="UP000075243"/>
    </source>
</evidence>
<name>A0A151S3A6_CAJCA</name>
<accession>A0A151S3A6</accession>
<protein>
    <submittedName>
        <fullName evidence="1">F-box/FBD/LRR-repeat protein At1g66290 family</fullName>
    </submittedName>
</protein>
<evidence type="ECO:0000313" key="1">
    <source>
        <dbReference type="EMBL" id="KYP49237.1"/>
    </source>
</evidence>
<gene>
    <name evidence="1" type="ORF">KK1_029077</name>
</gene>
<proteinExistence type="predicted"/>
<dbReference type="Proteomes" id="UP000075243">
    <property type="component" value="Unassembled WGS sequence"/>
</dbReference>
<keyword evidence="2" id="KW-1185">Reference proteome</keyword>
<dbReference type="PANTHER" id="PTHR31900:SF34">
    <property type="entry name" value="EMB|CAB62440.1-RELATED"/>
    <property type="match status" value="1"/>
</dbReference>
<organism evidence="1 2">
    <name type="scientific">Cajanus cajan</name>
    <name type="common">Pigeon pea</name>
    <name type="synonym">Cajanus indicus</name>
    <dbReference type="NCBI Taxonomy" id="3821"/>
    <lineage>
        <taxon>Eukaryota</taxon>
        <taxon>Viridiplantae</taxon>
        <taxon>Streptophyta</taxon>
        <taxon>Embryophyta</taxon>
        <taxon>Tracheophyta</taxon>
        <taxon>Spermatophyta</taxon>
        <taxon>Magnoliopsida</taxon>
        <taxon>eudicotyledons</taxon>
        <taxon>Gunneridae</taxon>
        <taxon>Pentapetalae</taxon>
        <taxon>rosids</taxon>
        <taxon>fabids</taxon>
        <taxon>Fabales</taxon>
        <taxon>Fabaceae</taxon>
        <taxon>Papilionoideae</taxon>
        <taxon>50 kb inversion clade</taxon>
        <taxon>NPAAA clade</taxon>
        <taxon>indigoferoid/millettioid clade</taxon>
        <taxon>Phaseoleae</taxon>
        <taxon>Cajanus</taxon>
    </lineage>
</organism>
<dbReference type="Gramene" id="C.cajan_28410.t">
    <property type="protein sequence ID" value="C.cajan_28410.t.cds1"/>
    <property type="gene ID" value="C.cajan_28410"/>
</dbReference>
<dbReference type="AlphaFoldDB" id="A0A151S3A6"/>
<dbReference type="PANTHER" id="PTHR31900">
    <property type="entry name" value="F-BOX/RNI SUPERFAMILY PROTEIN-RELATED"/>
    <property type="match status" value="1"/>
</dbReference>
<dbReference type="Gene3D" id="3.80.10.10">
    <property type="entry name" value="Ribonuclease Inhibitor"/>
    <property type="match status" value="1"/>
</dbReference>